<feature type="topological domain" description="Perinuclear space" evidence="9">
    <location>
        <begin position="897"/>
        <end position="925"/>
    </location>
</feature>
<keyword evidence="2" id="KW-0597">Phosphoprotein</keyword>
<dbReference type="FunFam" id="1.20.58.60:FF:000126">
    <property type="entry name" value="Spectrin repeat containing, nuclear envelope 1a"/>
    <property type="match status" value="1"/>
</dbReference>
<evidence type="ECO:0000256" key="5">
    <source>
        <dbReference type="ARBA" id="ARBA00022989"/>
    </source>
</evidence>
<feature type="region of interest" description="Disordered" evidence="10">
    <location>
        <begin position="799"/>
        <end position="856"/>
    </location>
</feature>
<dbReference type="AlphaFoldDB" id="A0A3Q3KHZ6"/>
<evidence type="ECO:0000313" key="14">
    <source>
        <dbReference type="Proteomes" id="UP000261600"/>
    </source>
</evidence>
<keyword evidence="3 9" id="KW-0812">Transmembrane</keyword>
<evidence type="ECO:0000313" key="13">
    <source>
        <dbReference type="Ensembl" id="ENSMALP00000028953.1"/>
    </source>
</evidence>
<dbReference type="PROSITE" id="PS51049">
    <property type="entry name" value="KASH"/>
    <property type="match status" value="1"/>
</dbReference>
<dbReference type="SMART" id="SM00150">
    <property type="entry name" value="SPEC"/>
    <property type="match status" value="5"/>
</dbReference>
<feature type="region of interest" description="Disordered" evidence="10">
    <location>
        <begin position="443"/>
        <end position="462"/>
    </location>
</feature>
<keyword evidence="4" id="KW-0677">Repeat</keyword>
<sequence>YISAEDLSVLQERIDFINYVNRVKKLRETLVAVQQLDKNMIGLRSWLAHIETELSKPITYDSCDFQEIQRKLDLQQELQRDIEKHSTGVASVLNLCEVLLHDCDACATDAECDSIQQATRSLDRRWRSICALSMERRLKIEETWRLWQKFLDDFARFEEWLATSEKTAALPNSSGVLYTVAKEELKKFEAFQRHVHEGLTQLEIINKQYRRLAREGRTDSSCRLREMAQDANQRWDNLQKRVASILRRLKHFINQREEFETARDGILVWLTEMDLQLTNIEHFSECDIQAKIKQLRSFQQEISLTTAKIEHIFHQGAALIEKSEPLDAAVIEEELEELQRYCQEVFGRVERYYKKLIRLPDDTEVSFSDRDLDLDEAADLSSLPWSERLGDGLLSPLPSSGRSASLTAQLRAERSGRDTPASVDSIPLEWDHDYDLSRGLESASRALREQQSEEDFLQQPASTLSGEVASTDHFHLQQTDSSRSRTPTSAEQDASYMGYMRLLGECRGSIDTVKRMGFELKEEEDTVSGLADPSSSESQTSGVIERWELLQAQDLSKEIRTKQSQQQWQQLNSDLNNVWMWLGEAADELEQQRRLDLSTDIHTIELRIKKLKELQKAYDRRKAIVLSINLCSGEFVQSDTEESRELQAKLKDMNNHWDKLGSSLEEWRSSLQEALMQCQDFHEMSHGLLLWLENIDRRRNEVVPIDPIQDSDTLHEHHKTLMQIRQELLDSQLKVASLQDMSLQLLVNSQGSDCLEAKEKVHVIGNRLKLLLKEVTRDLRELARILDITSSQQDLSSWSSADELDTSGSLSPVSGRSTPSRRRSQRGKCSLPQPGPSVSSPHHSRSRSDAGSASFPSDLEASAARRSSFLRRVLWVALPFQLFLLLLVIFAFLLPLSEEDFCAQTNNFAHSFYPMLSYTNGPPPV</sequence>
<reference evidence="13" key="2">
    <citation type="submission" date="2025-09" db="UniProtKB">
        <authorList>
            <consortium name="Ensembl"/>
        </authorList>
    </citation>
    <scope>IDENTIFICATION</scope>
</reference>
<protein>
    <recommendedName>
        <fullName evidence="12">KASH domain-containing protein</fullName>
    </recommendedName>
</protein>
<evidence type="ECO:0000256" key="1">
    <source>
        <dbReference type="ARBA" id="ARBA00008619"/>
    </source>
</evidence>
<reference evidence="13" key="1">
    <citation type="submission" date="2025-08" db="UniProtKB">
        <authorList>
            <consortium name="Ensembl"/>
        </authorList>
    </citation>
    <scope>IDENTIFICATION</scope>
</reference>
<evidence type="ECO:0000256" key="11">
    <source>
        <dbReference type="SAM" id="Phobius"/>
    </source>
</evidence>
<dbReference type="Pfam" id="PF25035">
    <property type="entry name" value="SYNE1"/>
    <property type="match status" value="1"/>
</dbReference>
<evidence type="ECO:0000256" key="10">
    <source>
        <dbReference type="SAM" id="MobiDB-lite"/>
    </source>
</evidence>
<comment type="subcellular location">
    <subcellularLocation>
        <location evidence="8">Nucleus outer membrane</location>
        <topology evidence="8">Single-pass type IV membrane protein</topology>
    </subcellularLocation>
</comment>
<feature type="compositionally biased region" description="Polar residues" evidence="10">
    <location>
        <begin position="806"/>
        <end position="818"/>
    </location>
</feature>
<dbReference type="InterPro" id="IPR056887">
    <property type="entry name" value="SYNE1/2_dom"/>
</dbReference>
<feature type="region of interest" description="Disordered" evidence="10">
    <location>
        <begin position="523"/>
        <end position="542"/>
    </location>
</feature>
<name>A0A3Q3KHZ6_MONAL</name>
<proteinExistence type="inferred from homology"/>
<dbReference type="Gene3D" id="1.20.58.60">
    <property type="match status" value="4"/>
</dbReference>
<organism evidence="13 14">
    <name type="scientific">Monopterus albus</name>
    <name type="common">Swamp eel</name>
    <dbReference type="NCBI Taxonomy" id="43700"/>
    <lineage>
        <taxon>Eukaryota</taxon>
        <taxon>Metazoa</taxon>
        <taxon>Chordata</taxon>
        <taxon>Craniata</taxon>
        <taxon>Vertebrata</taxon>
        <taxon>Euteleostomi</taxon>
        <taxon>Actinopterygii</taxon>
        <taxon>Neopterygii</taxon>
        <taxon>Teleostei</taxon>
        <taxon>Neoteleostei</taxon>
        <taxon>Acanthomorphata</taxon>
        <taxon>Anabantaria</taxon>
        <taxon>Synbranchiformes</taxon>
        <taxon>Synbranchidae</taxon>
        <taxon>Monopterus</taxon>
    </lineage>
</organism>
<evidence type="ECO:0000256" key="4">
    <source>
        <dbReference type="ARBA" id="ARBA00022737"/>
    </source>
</evidence>
<dbReference type="SMART" id="SM01249">
    <property type="entry name" value="KASH"/>
    <property type="match status" value="1"/>
</dbReference>
<feature type="compositionally biased region" description="Polar residues" evidence="10">
    <location>
        <begin position="533"/>
        <end position="542"/>
    </location>
</feature>
<dbReference type="PANTHER" id="PTHR14514:SF3">
    <property type="entry name" value="NESPRIN-1"/>
    <property type="match status" value="1"/>
</dbReference>
<feature type="compositionally biased region" description="Low complexity" evidence="10">
    <location>
        <begin position="394"/>
        <end position="406"/>
    </location>
</feature>
<evidence type="ECO:0000256" key="6">
    <source>
        <dbReference type="ARBA" id="ARBA00023136"/>
    </source>
</evidence>
<evidence type="ECO:0000259" key="12">
    <source>
        <dbReference type="PROSITE" id="PS51049"/>
    </source>
</evidence>
<evidence type="ECO:0000256" key="3">
    <source>
        <dbReference type="ARBA" id="ARBA00022692"/>
    </source>
</evidence>
<evidence type="ECO:0000256" key="7">
    <source>
        <dbReference type="ARBA" id="ARBA00023242"/>
    </source>
</evidence>
<dbReference type="PANTHER" id="PTHR14514">
    <property type="entry name" value="PKA ANCHORING PROTEIN"/>
    <property type="match status" value="1"/>
</dbReference>
<dbReference type="Pfam" id="PF10541">
    <property type="entry name" value="KASH"/>
    <property type="match status" value="1"/>
</dbReference>
<dbReference type="GO" id="GO:0005640">
    <property type="term" value="C:nuclear outer membrane"/>
    <property type="evidence" value="ECO:0007669"/>
    <property type="project" value="UniProtKB-SubCell"/>
</dbReference>
<evidence type="ECO:0000256" key="8">
    <source>
        <dbReference type="ARBA" id="ARBA00046312"/>
    </source>
</evidence>
<dbReference type="Proteomes" id="UP000261600">
    <property type="component" value="Unplaced"/>
</dbReference>
<keyword evidence="14" id="KW-1185">Reference proteome</keyword>
<feature type="region of interest" description="Disordered" evidence="10">
    <location>
        <begin position="394"/>
        <end position="425"/>
    </location>
</feature>
<dbReference type="FunFam" id="1.20.58.60:FF:000157">
    <property type="entry name" value="Nesprin-1 isoform 1"/>
    <property type="match status" value="1"/>
</dbReference>
<keyword evidence="7" id="KW-0539">Nucleus</keyword>
<dbReference type="InterPro" id="IPR018159">
    <property type="entry name" value="Spectrin/alpha-actinin"/>
</dbReference>
<dbReference type="InterPro" id="IPR002017">
    <property type="entry name" value="Spectrin_repeat"/>
</dbReference>
<dbReference type="SUPFAM" id="SSF46966">
    <property type="entry name" value="Spectrin repeat"/>
    <property type="match status" value="4"/>
</dbReference>
<feature type="transmembrane region" description="Helical" evidence="11">
    <location>
        <begin position="873"/>
        <end position="894"/>
    </location>
</feature>
<dbReference type="CDD" id="cd00176">
    <property type="entry name" value="SPEC"/>
    <property type="match status" value="2"/>
</dbReference>
<evidence type="ECO:0000256" key="2">
    <source>
        <dbReference type="ARBA" id="ARBA00022553"/>
    </source>
</evidence>
<keyword evidence="5 11" id="KW-1133">Transmembrane helix</keyword>
<feature type="domain" description="KASH" evidence="12">
    <location>
        <begin position="867"/>
        <end position="925"/>
    </location>
</feature>
<dbReference type="Ensembl" id="ENSMALT00000029476.1">
    <property type="protein sequence ID" value="ENSMALP00000028953.1"/>
    <property type="gene ID" value="ENSMALG00000019941.1"/>
</dbReference>
<feature type="topological domain" description="Cytoplasmic" evidence="9">
    <location>
        <begin position="1"/>
        <end position="875"/>
    </location>
</feature>
<keyword evidence="6 9" id="KW-0472">Membrane</keyword>
<accession>A0A3Q3KHZ6</accession>
<comment type="similarity">
    <text evidence="1">Belongs to the nesprin family.</text>
</comment>
<dbReference type="Pfam" id="PF00435">
    <property type="entry name" value="Spectrin"/>
    <property type="match status" value="4"/>
</dbReference>
<evidence type="ECO:0000256" key="9">
    <source>
        <dbReference type="PROSITE-ProRule" id="PRU00385"/>
    </source>
</evidence>
<dbReference type="InterPro" id="IPR012315">
    <property type="entry name" value="KASH"/>
</dbReference>